<evidence type="ECO:0000259" key="5">
    <source>
        <dbReference type="Pfam" id="PF04542"/>
    </source>
</evidence>
<keyword evidence="2" id="KW-0805">Transcription regulation</keyword>
<dbReference type="Gene3D" id="1.10.1740.10">
    <property type="match status" value="1"/>
</dbReference>
<dbReference type="InterPro" id="IPR036388">
    <property type="entry name" value="WH-like_DNA-bd_sf"/>
</dbReference>
<dbReference type="InterPro" id="IPR007627">
    <property type="entry name" value="RNA_pol_sigma70_r2"/>
</dbReference>
<keyword evidence="4" id="KW-0804">Transcription</keyword>
<protein>
    <submittedName>
        <fullName evidence="6">ECF RNA polymerase sigma factor SigW</fullName>
    </submittedName>
</protein>
<evidence type="ECO:0000256" key="4">
    <source>
        <dbReference type="ARBA" id="ARBA00023163"/>
    </source>
</evidence>
<accession>A0A517MT77</accession>
<dbReference type="InterPro" id="IPR039425">
    <property type="entry name" value="RNA_pol_sigma-70-like"/>
</dbReference>
<dbReference type="KEGG" id="amob:HG15A2_13550"/>
<comment type="similarity">
    <text evidence="1">Belongs to the sigma-70 factor family. ECF subfamily.</text>
</comment>
<reference evidence="6 7" key="1">
    <citation type="submission" date="2019-02" db="EMBL/GenBank/DDBJ databases">
        <title>Deep-cultivation of Planctomycetes and their phenomic and genomic characterization uncovers novel biology.</title>
        <authorList>
            <person name="Wiegand S."/>
            <person name="Jogler M."/>
            <person name="Boedeker C."/>
            <person name="Pinto D."/>
            <person name="Vollmers J."/>
            <person name="Rivas-Marin E."/>
            <person name="Kohn T."/>
            <person name="Peeters S.H."/>
            <person name="Heuer A."/>
            <person name="Rast P."/>
            <person name="Oberbeckmann S."/>
            <person name="Bunk B."/>
            <person name="Jeske O."/>
            <person name="Meyerdierks A."/>
            <person name="Storesund J.E."/>
            <person name="Kallscheuer N."/>
            <person name="Luecker S."/>
            <person name="Lage O.M."/>
            <person name="Pohl T."/>
            <person name="Merkel B.J."/>
            <person name="Hornburger P."/>
            <person name="Mueller R.-W."/>
            <person name="Bruemmer F."/>
            <person name="Labrenz M."/>
            <person name="Spormann A.M."/>
            <person name="Op den Camp H."/>
            <person name="Overmann J."/>
            <person name="Amann R."/>
            <person name="Jetten M.S.M."/>
            <person name="Mascher T."/>
            <person name="Medema M.H."/>
            <person name="Devos D.P."/>
            <person name="Kaster A.-K."/>
            <person name="Ovreas L."/>
            <person name="Rohde M."/>
            <person name="Galperin M.Y."/>
            <person name="Jogler C."/>
        </authorList>
    </citation>
    <scope>NUCLEOTIDE SEQUENCE [LARGE SCALE GENOMIC DNA]</scope>
    <source>
        <strain evidence="6 7">HG15A2</strain>
    </source>
</reference>
<evidence type="ECO:0000256" key="1">
    <source>
        <dbReference type="ARBA" id="ARBA00010641"/>
    </source>
</evidence>
<sequence length="220" mass="24729">MATALLQETQLDSDQQALDSFALTGAQEDFALSAQVPLTELDTAELVELAQQDDNAAFNELFTRFERMVYGVCWGRLRDHAEVQEVSQEVFIKAFQKLYQLQEPAAFAGWLKSIAVRQAINRSVRRPPSVAVEPQMFDSVDGEFSAPLDSLLDDERVGQLHDGLDRLAKLDRSTLVAFYLKGQSLLEMSDQFAAPLGTIKRRLHVARKRLAKELEFLQAV</sequence>
<evidence type="ECO:0000313" key="7">
    <source>
        <dbReference type="Proteomes" id="UP000319852"/>
    </source>
</evidence>
<evidence type="ECO:0000256" key="3">
    <source>
        <dbReference type="ARBA" id="ARBA00023082"/>
    </source>
</evidence>
<dbReference type="SUPFAM" id="SSF88946">
    <property type="entry name" value="Sigma2 domain of RNA polymerase sigma factors"/>
    <property type="match status" value="1"/>
</dbReference>
<dbReference type="RefSeq" id="WP_145058990.1">
    <property type="nucleotide sequence ID" value="NZ_CP036263.1"/>
</dbReference>
<dbReference type="Pfam" id="PF04542">
    <property type="entry name" value="Sigma70_r2"/>
    <property type="match status" value="1"/>
</dbReference>
<feature type="domain" description="RNA polymerase sigma-70 region 2" evidence="5">
    <location>
        <begin position="61"/>
        <end position="122"/>
    </location>
</feature>
<dbReference type="Proteomes" id="UP000319852">
    <property type="component" value="Chromosome"/>
</dbReference>
<dbReference type="InterPro" id="IPR013325">
    <property type="entry name" value="RNA_pol_sigma_r2"/>
</dbReference>
<keyword evidence="3" id="KW-0731">Sigma factor</keyword>
<dbReference type="AlphaFoldDB" id="A0A517MT77"/>
<dbReference type="EMBL" id="CP036263">
    <property type="protein sequence ID" value="QDS98083.1"/>
    <property type="molecule type" value="Genomic_DNA"/>
</dbReference>
<evidence type="ECO:0000256" key="2">
    <source>
        <dbReference type="ARBA" id="ARBA00023015"/>
    </source>
</evidence>
<keyword evidence="7" id="KW-1185">Reference proteome</keyword>
<evidence type="ECO:0000313" key="6">
    <source>
        <dbReference type="EMBL" id="QDS98083.1"/>
    </source>
</evidence>
<dbReference type="PANTHER" id="PTHR43133">
    <property type="entry name" value="RNA POLYMERASE ECF-TYPE SIGMA FACTO"/>
    <property type="match status" value="1"/>
</dbReference>
<dbReference type="SUPFAM" id="SSF88659">
    <property type="entry name" value="Sigma3 and sigma4 domains of RNA polymerase sigma factors"/>
    <property type="match status" value="1"/>
</dbReference>
<dbReference type="NCBIfam" id="TIGR02937">
    <property type="entry name" value="sigma70-ECF"/>
    <property type="match status" value="1"/>
</dbReference>
<proteinExistence type="inferred from homology"/>
<dbReference type="InterPro" id="IPR013324">
    <property type="entry name" value="RNA_pol_sigma_r3/r4-like"/>
</dbReference>
<dbReference type="GO" id="GO:0016987">
    <property type="term" value="F:sigma factor activity"/>
    <property type="evidence" value="ECO:0007669"/>
    <property type="project" value="UniProtKB-KW"/>
</dbReference>
<dbReference type="PANTHER" id="PTHR43133:SF51">
    <property type="entry name" value="RNA POLYMERASE SIGMA FACTOR"/>
    <property type="match status" value="1"/>
</dbReference>
<dbReference type="OrthoDB" id="9795666at2"/>
<dbReference type="Gene3D" id="1.10.10.10">
    <property type="entry name" value="Winged helix-like DNA-binding domain superfamily/Winged helix DNA-binding domain"/>
    <property type="match status" value="1"/>
</dbReference>
<dbReference type="InterPro" id="IPR014284">
    <property type="entry name" value="RNA_pol_sigma-70_dom"/>
</dbReference>
<organism evidence="6 7">
    <name type="scientific">Adhaeretor mobilis</name>
    <dbReference type="NCBI Taxonomy" id="1930276"/>
    <lineage>
        <taxon>Bacteria</taxon>
        <taxon>Pseudomonadati</taxon>
        <taxon>Planctomycetota</taxon>
        <taxon>Planctomycetia</taxon>
        <taxon>Pirellulales</taxon>
        <taxon>Lacipirellulaceae</taxon>
        <taxon>Adhaeretor</taxon>
    </lineage>
</organism>
<name>A0A517MT77_9BACT</name>
<dbReference type="GO" id="GO:0006352">
    <property type="term" value="P:DNA-templated transcription initiation"/>
    <property type="evidence" value="ECO:0007669"/>
    <property type="project" value="InterPro"/>
</dbReference>
<gene>
    <name evidence="6" type="primary">sigW_1</name>
    <name evidence="6" type="ORF">HG15A2_13550</name>
</gene>